<keyword evidence="2" id="KW-0808">Transferase</keyword>
<dbReference type="OrthoDB" id="3171511at2"/>
<dbReference type="AlphaFoldDB" id="A0A1M5EMJ2"/>
<organism evidence="2 3">
    <name type="scientific">Ornithinibacillus halophilus</name>
    <dbReference type="NCBI Taxonomy" id="930117"/>
    <lineage>
        <taxon>Bacteria</taxon>
        <taxon>Bacillati</taxon>
        <taxon>Bacillota</taxon>
        <taxon>Bacilli</taxon>
        <taxon>Bacillales</taxon>
        <taxon>Bacillaceae</taxon>
        <taxon>Ornithinibacillus</taxon>
    </lineage>
</organism>
<proteinExistence type="predicted"/>
<sequence>MVEWFQKVLGDEWKIKPAGGLTGDAFFAEKENRRLFLKRNSSPFLAVLSAEGIVPKLVWTKRMDNGDVVTAQEWLAGRALRPEEMQHPRVADLLHKIHHSTELLHMLLRLGKQPITSEDHLKELKNRLNQLIEINQNTEVIKAIQYLYQYFPVTKSEKQVVCHGDIDHHNLLLTDDNQLFLIDWDNAMISDPMTDYGMVLLSYLPQDNWDSWLSRYGIERDEHFLKRLYWYLILDTLKFIAWHYERNEPNRMKERLDLLKKVNNQVSSVIPLDLKR</sequence>
<name>A0A1M5EMJ2_9BACI</name>
<feature type="domain" description="Aminoglycoside phosphotransferase" evidence="1">
    <location>
        <begin position="18"/>
        <end position="218"/>
    </location>
</feature>
<evidence type="ECO:0000259" key="1">
    <source>
        <dbReference type="Pfam" id="PF01636"/>
    </source>
</evidence>
<protein>
    <submittedName>
        <fullName evidence="2">Thiamine kinase</fullName>
    </submittedName>
</protein>
<evidence type="ECO:0000313" key="3">
    <source>
        <dbReference type="Proteomes" id="UP000183988"/>
    </source>
</evidence>
<keyword evidence="3" id="KW-1185">Reference proteome</keyword>
<dbReference type="InterPro" id="IPR002575">
    <property type="entry name" value="Aminoglycoside_PTrfase"/>
</dbReference>
<dbReference type="PANTHER" id="PTHR40086">
    <property type="entry name" value="PHOSPHOTRANSFERASE YTMP-RELATED"/>
    <property type="match status" value="1"/>
</dbReference>
<dbReference type="InterPro" id="IPR052077">
    <property type="entry name" value="CcrZ_PhaseVar_Mediator"/>
</dbReference>
<dbReference type="STRING" id="930117.SAMN05216225_100587"/>
<keyword evidence="2" id="KW-0418">Kinase</keyword>
<reference evidence="2 3" key="1">
    <citation type="submission" date="2016-11" db="EMBL/GenBank/DDBJ databases">
        <authorList>
            <person name="Jaros S."/>
            <person name="Januszkiewicz K."/>
            <person name="Wedrychowicz H."/>
        </authorList>
    </citation>
    <scope>NUCLEOTIDE SEQUENCE [LARGE SCALE GENOMIC DNA]</scope>
    <source>
        <strain evidence="2 3">IBRC-M 10683</strain>
    </source>
</reference>
<dbReference type="GO" id="GO:0016301">
    <property type="term" value="F:kinase activity"/>
    <property type="evidence" value="ECO:0007669"/>
    <property type="project" value="UniProtKB-KW"/>
</dbReference>
<dbReference type="SUPFAM" id="SSF56112">
    <property type="entry name" value="Protein kinase-like (PK-like)"/>
    <property type="match status" value="1"/>
</dbReference>
<dbReference type="RefSeq" id="WP_072888496.1">
    <property type="nucleotide sequence ID" value="NZ_FQVW01000005.1"/>
</dbReference>
<accession>A0A1M5EMJ2</accession>
<dbReference type="Proteomes" id="UP000183988">
    <property type="component" value="Unassembled WGS sequence"/>
</dbReference>
<gene>
    <name evidence="2" type="ORF">SAMN05216225_100587</name>
</gene>
<dbReference type="InterPro" id="IPR011009">
    <property type="entry name" value="Kinase-like_dom_sf"/>
</dbReference>
<dbReference type="Gene3D" id="3.90.1200.10">
    <property type="match status" value="1"/>
</dbReference>
<dbReference type="EMBL" id="FQVW01000005">
    <property type="protein sequence ID" value="SHF80508.1"/>
    <property type="molecule type" value="Genomic_DNA"/>
</dbReference>
<evidence type="ECO:0000313" key="2">
    <source>
        <dbReference type="EMBL" id="SHF80508.1"/>
    </source>
</evidence>
<dbReference type="PANTHER" id="PTHR40086:SF1">
    <property type="entry name" value="CELL CYCLE REGULATOR CCRZ"/>
    <property type="match status" value="1"/>
</dbReference>
<dbReference type="Pfam" id="PF01636">
    <property type="entry name" value="APH"/>
    <property type="match status" value="1"/>
</dbReference>